<feature type="compositionally biased region" description="Basic and acidic residues" evidence="1">
    <location>
        <begin position="153"/>
        <end position="183"/>
    </location>
</feature>
<evidence type="ECO:0000256" key="1">
    <source>
        <dbReference type="SAM" id="MobiDB-lite"/>
    </source>
</evidence>
<feature type="compositionally biased region" description="Polar residues" evidence="1">
    <location>
        <begin position="102"/>
        <end position="114"/>
    </location>
</feature>
<feature type="compositionally biased region" description="Polar residues" evidence="1">
    <location>
        <begin position="58"/>
        <end position="73"/>
    </location>
</feature>
<accession>A0A699ISW1</accession>
<name>A0A699ISW1_TANCI</name>
<dbReference type="AlphaFoldDB" id="A0A699ISW1"/>
<sequence length="209" mass="23037">MSLKCLQVLKCLMNLTLNLLENELAEATRQVYATHEWIVTESDPEPTRRRPSSIAFRDTSSVSNKISPNPSKKLNGIQTMTAKEKLAANTMQALKAIRKSKTSQSLNEGSSEGTGVSPGVLDESTVIPTTLSEGISVKLGVPDETDDEETDDEFMRGDEYVRDDVDKEMKDAEVTESAKRDEEITNTAKADAEKTEDVKDDNKKAELPP</sequence>
<feature type="compositionally biased region" description="Basic and acidic residues" evidence="1">
    <location>
        <begin position="190"/>
        <end position="209"/>
    </location>
</feature>
<reference evidence="2" key="1">
    <citation type="journal article" date="2019" name="Sci. Rep.">
        <title>Draft genome of Tanacetum cinerariifolium, the natural source of mosquito coil.</title>
        <authorList>
            <person name="Yamashiro T."/>
            <person name="Shiraishi A."/>
            <person name="Satake H."/>
            <person name="Nakayama K."/>
        </authorList>
    </citation>
    <scope>NUCLEOTIDE SEQUENCE</scope>
</reference>
<feature type="compositionally biased region" description="Acidic residues" evidence="1">
    <location>
        <begin position="143"/>
        <end position="152"/>
    </location>
</feature>
<comment type="caution">
    <text evidence="2">The sequence shown here is derived from an EMBL/GenBank/DDBJ whole genome shotgun (WGS) entry which is preliminary data.</text>
</comment>
<protein>
    <submittedName>
        <fullName evidence="2">Uncharacterized protein</fullName>
    </submittedName>
</protein>
<organism evidence="2">
    <name type="scientific">Tanacetum cinerariifolium</name>
    <name type="common">Dalmatian daisy</name>
    <name type="synonym">Chrysanthemum cinerariifolium</name>
    <dbReference type="NCBI Taxonomy" id="118510"/>
    <lineage>
        <taxon>Eukaryota</taxon>
        <taxon>Viridiplantae</taxon>
        <taxon>Streptophyta</taxon>
        <taxon>Embryophyta</taxon>
        <taxon>Tracheophyta</taxon>
        <taxon>Spermatophyta</taxon>
        <taxon>Magnoliopsida</taxon>
        <taxon>eudicotyledons</taxon>
        <taxon>Gunneridae</taxon>
        <taxon>Pentapetalae</taxon>
        <taxon>asterids</taxon>
        <taxon>campanulids</taxon>
        <taxon>Asterales</taxon>
        <taxon>Asteraceae</taxon>
        <taxon>Asteroideae</taxon>
        <taxon>Anthemideae</taxon>
        <taxon>Anthemidinae</taxon>
        <taxon>Tanacetum</taxon>
    </lineage>
</organism>
<evidence type="ECO:0000313" key="2">
    <source>
        <dbReference type="EMBL" id="GEZ81663.1"/>
    </source>
</evidence>
<gene>
    <name evidence="2" type="ORF">Tci_553636</name>
</gene>
<dbReference type="EMBL" id="BKCJ010327530">
    <property type="protein sequence ID" value="GEZ81663.1"/>
    <property type="molecule type" value="Genomic_DNA"/>
</dbReference>
<proteinExistence type="predicted"/>
<feature type="region of interest" description="Disordered" evidence="1">
    <location>
        <begin position="98"/>
        <end position="209"/>
    </location>
</feature>
<feature type="region of interest" description="Disordered" evidence="1">
    <location>
        <begin position="42"/>
        <end position="73"/>
    </location>
</feature>